<organism evidence="3 4">
    <name type="scientific">Hymenobacter aerilatus</name>
    <dbReference type="NCBI Taxonomy" id="2932251"/>
    <lineage>
        <taxon>Bacteria</taxon>
        <taxon>Pseudomonadati</taxon>
        <taxon>Bacteroidota</taxon>
        <taxon>Cytophagia</taxon>
        <taxon>Cytophagales</taxon>
        <taxon>Hymenobacteraceae</taxon>
        <taxon>Hymenobacter</taxon>
    </lineage>
</organism>
<feature type="compositionally biased region" description="Basic and acidic residues" evidence="1">
    <location>
        <begin position="1736"/>
        <end position="1762"/>
    </location>
</feature>
<feature type="region of interest" description="Disordered" evidence="1">
    <location>
        <begin position="192"/>
        <end position="306"/>
    </location>
</feature>
<feature type="region of interest" description="Disordered" evidence="1">
    <location>
        <begin position="1670"/>
        <end position="1777"/>
    </location>
</feature>
<feature type="compositionally biased region" description="Low complexity" evidence="1">
    <location>
        <begin position="245"/>
        <end position="259"/>
    </location>
</feature>
<evidence type="ECO:0000256" key="2">
    <source>
        <dbReference type="SAM" id="SignalP"/>
    </source>
</evidence>
<reference evidence="3 4" key="1">
    <citation type="submission" date="2022-04" db="EMBL/GenBank/DDBJ databases">
        <title>Hymenobacter sp. isolated from the air.</title>
        <authorList>
            <person name="Won M."/>
            <person name="Lee C.-M."/>
            <person name="Woen H.-Y."/>
            <person name="Kwon S.-W."/>
        </authorList>
    </citation>
    <scope>NUCLEOTIDE SEQUENCE [LARGE SCALE GENOMIC DNA]</scope>
    <source>
        <strain evidence="4">5413 J-13</strain>
    </source>
</reference>
<feature type="compositionally biased region" description="Low complexity" evidence="1">
    <location>
        <begin position="211"/>
        <end position="238"/>
    </location>
</feature>
<gene>
    <name evidence="3" type="ORF">MUN82_15320</name>
</gene>
<protein>
    <recommendedName>
        <fullName evidence="5">Translocation/assembly module TamB</fullName>
    </recommendedName>
</protein>
<dbReference type="RefSeq" id="WP_245091820.1">
    <property type="nucleotide sequence ID" value="NZ_CP095053.1"/>
</dbReference>
<feature type="compositionally biased region" description="Low complexity" evidence="1">
    <location>
        <begin position="1725"/>
        <end position="1735"/>
    </location>
</feature>
<sequence length="1777" mass="194340">MKKQVLGWLCAVMVGVSFPAWAQQTRPAAGAATAAPRFVGKLSSDPAQFMQDVQVMMASTNNAAAKASAARLQELWASNRLTATQQGKVVALSQQMLAKKFKPRPHLETLYDLLVAAKTKQSFSDQQTDELLDVLTKTVDKDDPRDAEKFLVATTQFVETRYLYHSRYSTLRADGGSFSFAYNESDMPAFAETLRPTPKPVAPKPEPAKPAAPAKAAAKPAAPAKAAAKPAAKLAAKPAPKKKVSSGWDTSDLWSSSDGSGWGDSDDGWGTPVKKKAPAKPAATAKPTPTQATPAPEPEPEPEISSATPYVFDSYMAPSTKGPALVLKDVDLYMASGGDSVVLRKTSGAVMSSNHHFVGGNGEFAWTVNNSPATAVLGPYDFDINKPEFKAEPVRFTYAAVLEEPILGALSYKLIKKKPGATETGYPRFISLTNDARVKDLGQNIRYYGGFSLAGSRMLSASLDGSLSHILVDADGKPKFRAASKAYVLGDTLISAARAAVTIFEDKTDSLTHPGVKMKFSKSRQLLQLTREEGLYKNTPYYDSYHQMEIGTELVTWPLNSPDINFSMLTAKNQVTADFESREFYTNTRYQQIKAINKLHPLQMVVGYSQRHNNQKLITVQEIAQELNIKEPNVRTAAAGLARDSYVRWRPETDEIVVLPKATHYVNSARNKKDYDHLAIKSLAPKGNNATLNLKTNDLLVRGVERFNFSDDSVTVYVKPDSSIIRIQKNRGVVFNGTVVASAFVFKGQQFKFDYDGFYIDLTKIDSIIVKGKGAKGSVMKARVRDFSIANQKGESAGKLYINSPDNKSGRKKLGAYPAFDASTGAAVFFNNPDVLGGAYDSTMYFDIPPFRIDSLNNRNRSAVGFTGTFHSGGIMPDFKTKLSLQEDGALGFTYDVPKEGFPLYGGKGVLFNKVNMSNRGLLAKGNIKYLTGDFSSDQFIFYKDSVVTVGKTGTITPGPLKGVEFAKVTLQPGYQMKWAVLRDSMYLSTQGAGDAMRFYDGNYKFQGTATLTPGGLYGNGGLDGPQSFIRSPQLAFKTKNYTGKRSTLSIKSAEPNKPALVANEVAFEYDLQKGFADFTREEGSKASIELPYSDYRTTLSGGRWDFQKKLVQMRVAPGADSSRSYFYSTKPEQNGLKFRANTGSYDLSRYRLVAGGVPRIASADAWITPDSSKVYILANAQMRPFQNAGIVMDTLAKYHNLYQGAITIQSRTAFSGNAMFKYQTAADSFAIKFSNFHSDSTAMRGTLATTAKTGGVLGKLRSNKNALNTGPASPPTIAVGGIQASDKFLLAPRIAYRGSMIMNSQQPGFTFDGQARLQFSQTPGASDWFAVKDSIDPKDVRIHLNEPKTEDGTPMFTGLFMSSGSSKIYPLFVAAKPSADDLNLFAVDGDLRYNSKKRDFTISRHDPAATDMYEGDMLTFNDTTTAMNFRGKLNLINSNKDYTLVAAGLGYAKPDSGIYQLNTMLGFDINMPDKAVQAMADDIAKNAKFAPQALDGSREDLYKIGEFAGNSAAVAFDTRKGNNASLLKVSNKFTYTILLNKVNLVWSEKQRAWYSVGKIGVANIMSKDLNVLIDGYVEIRKDENGDVVELYLEAEPQTWYYLKYSNNLLLTKAQHGSYDELVGQKAKGDYNTATSYGFFLGDDMEVESFLAHFRKDYLGEAGKRKVVQSSGTTGNLDFAEDPGKKKKKKKGQEEVATDGNQPAEEAPAEETGKRKKKVKEEVATEATTADAPPAEESKKDKKKKETAAEAKPDEPTADDTKKKKKKRAANDPFGED</sequence>
<name>A0A8T9SR69_9BACT</name>
<keyword evidence="2" id="KW-0732">Signal</keyword>
<evidence type="ECO:0000313" key="3">
    <source>
        <dbReference type="EMBL" id="UOR04305.1"/>
    </source>
</evidence>
<feature type="compositionally biased region" description="Low complexity" evidence="1">
    <location>
        <begin position="279"/>
        <end position="294"/>
    </location>
</feature>
<evidence type="ECO:0000256" key="1">
    <source>
        <dbReference type="SAM" id="MobiDB-lite"/>
    </source>
</evidence>
<keyword evidence="4" id="KW-1185">Reference proteome</keyword>
<accession>A0A8T9SR69</accession>
<dbReference type="Proteomes" id="UP000829925">
    <property type="component" value="Chromosome"/>
</dbReference>
<feature type="compositionally biased region" description="Pro residues" evidence="1">
    <location>
        <begin position="197"/>
        <end position="210"/>
    </location>
</feature>
<evidence type="ECO:0008006" key="5">
    <source>
        <dbReference type="Google" id="ProtNLM"/>
    </source>
</evidence>
<dbReference type="EMBL" id="CP095053">
    <property type="protein sequence ID" value="UOR04305.1"/>
    <property type="molecule type" value="Genomic_DNA"/>
</dbReference>
<evidence type="ECO:0000313" key="4">
    <source>
        <dbReference type="Proteomes" id="UP000829925"/>
    </source>
</evidence>
<feature type="signal peptide" evidence="2">
    <location>
        <begin position="1"/>
        <end position="22"/>
    </location>
</feature>
<feature type="chain" id="PRO_5035926152" description="Translocation/assembly module TamB" evidence="2">
    <location>
        <begin position="23"/>
        <end position="1777"/>
    </location>
</feature>
<dbReference type="KEGG" id="haei:MUN82_15320"/>
<proteinExistence type="predicted"/>